<evidence type="ECO:0000313" key="2">
    <source>
        <dbReference type="Proteomes" id="UP000014523"/>
    </source>
</evidence>
<protein>
    <submittedName>
        <fullName evidence="1">Uncharacterized protein</fullName>
    </submittedName>
</protein>
<keyword evidence="2" id="KW-1185">Reference proteome</keyword>
<reference evidence="1 2" key="1">
    <citation type="submission" date="2013-06" db="EMBL/GenBank/DDBJ databases">
        <title>The Genome Sequence of Acinetobacter gyllenbergii CIP 110306.</title>
        <authorList>
            <consortium name="The Broad Institute Genome Sequencing Platform"/>
            <consortium name="The Broad Institute Genome Sequencing Center for Infectious Disease"/>
            <person name="Cerqueira G."/>
            <person name="Feldgarden M."/>
            <person name="Courvalin P."/>
            <person name="Perichon B."/>
            <person name="Grillot-Courvalin C."/>
            <person name="Clermont D."/>
            <person name="Rocha E."/>
            <person name="Yoon E.-J."/>
            <person name="Nemec A."/>
            <person name="Young S.K."/>
            <person name="Zeng Q."/>
            <person name="Gargeya S."/>
            <person name="Fitzgerald M."/>
            <person name="Abouelleil A."/>
            <person name="Alvarado L."/>
            <person name="Berlin A.M."/>
            <person name="Chapman S.B."/>
            <person name="Dewar J."/>
            <person name="Goldberg J."/>
            <person name="Griggs A."/>
            <person name="Gujja S."/>
            <person name="Hansen M."/>
            <person name="Howarth C."/>
            <person name="Imamovic A."/>
            <person name="Larimer J."/>
            <person name="McCowan C."/>
            <person name="Murphy C."/>
            <person name="Pearson M."/>
            <person name="Priest M."/>
            <person name="Roberts A."/>
            <person name="Saif S."/>
            <person name="Shea T."/>
            <person name="Sykes S."/>
            <person name="Wortman J."/>
            <person name="Nusbaum C."/>
            <person name="Birren B."/>
        </authorList>
    </citation>
    <scope>NUCLEOTIDE SEQUENCE [LARGE SCALE GENOMIC DNA]</scope>
    <source>
        <strain evidence="1 2">CIP 110306</strain>
    </source>
</reference>
<organism evidence="1 2">
    <name type="scientific">Acinetobacter gyllenbergii CIP 110306 = MTCC 11365</name>
    <dbReference type="NCBI Taxonomy" id="1217657"/>
    <lineage>
        <taxon>Bacteria</taxon>
        <taxon>Pseudomonadati</taxon>
        <taxon>Pseudomonadota</taxon>
        <taxon>Gammaproteobacteria</taxon>
        <taxon>Moraxellales</taxon>
        <taxon>Moraxellaceae</taxon>
        <taxon>Acinetobacter</taxon>
    </lineage>
</organism>
<evidence type="ECO:0000313" key="1">
    <source>
        <dbReference type="EMBL" id="EPF69503.1"/>
    </source>
</evidence>
<proteinExistence type="predicted"/>
<sequence length="67" mass="7851">MFAYSHFYLDHQSEVILIYPYQNQKFDKELCFNFNVQGKGILKAIPFDVENPDNIVNAIATYDLMSK</sequence>
<accession>A0A829HBG1</accession>
<dbReference type="Proteomes" id="UP000014523">
    <property type="component" value="Unassembled WGS sequence"/>
</dbReference>
<dbReference type="AlphaFoldDB" id="A0A829HBG1"/>
<gene>
    <name evidence="1" type="ORF">F957_04074</name>
</gene>
<comment type="caution">
    <text evidence="1">The sequence shown here is derived from an EMBL/GenBank/DDBJ whole genome shotgun (WGS) entry which is preliminary data.</text>
</comment>
<name>A0A829HBG1_9GAMM</name>
<dbReference type="EMBL" id="ATGG01000061">
    <property type="protein sequence ID" value="EPF69503.1"/>
    <property type="molecule type" value="Genomic_DNA"/>
</dbReference>